<evidence type="ECO:0000256" key="1">
    <source>
        <dbReference type="ARBA" id="ARBA00005771"/>
    </source>
</evidence>
<reference evidence="6" key="1">
    <citation type="submission" date="2011-08" db="EMBL/GenBank/DDBJ databases">
        <title>The draft genome of Latimeria chalumnae.</title>
        <authorList>
            <person name="Di Palma F."/>
            <person name="Alfoldi J."/>
            <person name="Johnson J."/>
            <person name="Berlin A."/>
            <person name="Gnerre S."/>
            <person name="Jaffe D."/>
            <person name="MacCallum I."/>
            <person name="Young S."/>
            <person name="Walker B.J."/>
            <person name="Lander E."/>
            <person name="Lindblad-Toh K."/>
        </authorList>
    </citation>
    <scope>NUCLEOTIDE SEQUENCE [LARGE SCALE GENOMIC DNA]</scope>
    <source>
        <strain evidence="6">Wild caught</strain>
    </source>
</reference>
<reference evidence="5" key="3">
    <citation type="submission" date="2025-09" db="UniProtKB">
        <authorList>
            <consortium name="Ensembl"/>
        </authorList>
    </citation>
    <scope>IDENTIFICATION</scope>
</reference>
<feature type="domain" description="Sulfotransferase" evidence="4">
    <location>
        <begin position="51"/>
        <end position="139"/>
    </location>
</feature>
<dbReference type="Gene3D" id="3.40.50.300">
    <property type="entry name" value="P-loop containing nucleotide triphosphate hydrolases"/>
    <property type="match status" value="1"/>
</dbReference>
<evidence type="ECO:0000256" key="3">
    <source>
        <dbReference type="RuleBase" id="RU361155"/>
    </source>
</evidence>
<dbReference type="PANTHER" id="PTHR11783">
    <property type="entry name" value="SULFOTRANSFERASE SULT"/>
    <property type="match status" value="1"/>
</dbReference>
<dbReference type="GO" id="GO:0008146">
    <property type="term" value="F:sulfotransferase activity"/>
    <property type="evidence" value="ECO:0007669"/>
    <property type="project" value="InterPro"/>
</dbReference>
<dbReference type="InParanoid" id="H2ZX61"/>
<proteinExistence type="inferred from homology"/>
<evidence type="ECO:0000313" key="5">
    <source>
        <dbReference type="Ensembl" id="ENSLACP00000001982.1"/>
    </source>
</evidence>
<reference evidence="5" key="2">
    <citation type="submission" date="2025-08" db="UniProtKB">
        <authorList>
            <consortium name="Ensembl"/>
        </authorList>
    </citation>
    <scope>IDENTIFICATION</scope>
</reference>
<evidence type="ECO:0000313" key="6">
    <source>
        <dbReference type="Proteomes" id="UP000008672"/>
    </source>
</evidence>
<dbReference type="AlphaFoldDB" id="H2ZX61"/>
<protein>
    <recommendedName>
        <fullName evidence="3">Sulfotransferase</fullName>
        <ecNumber evidence="3">2.8.2.-</ecNumber>
    </recommendedName>
</protein>
<dbReference type="GeneTree" id="ENSGT00940000157101"/>
<dbReference type="Pfam" id="PF00685">
    <property type="entry name" value="Sulfotransfer_1"/>
    <property type="match status" value="1"/>
</dbReference>
<dbReference type="HOGENOM" id="CLU_027239_7_0_1"/>
<sequence>CGRMSDVKVEDKIQEETAKIEQPTFKTLHGILLLEAIFDNWENIINFQAQPDDVLIASYPKAGTTWIQEIVDMIYNQGDAEKCKRAPTHFRIPFLEMVSFPNVPSGLELLSKMASPRVIKTHLPFRLVPKSFWERNCKVGPCVKRTSQSLSSFRGRADKSSS</sequence>
<comment type="similarity">
    <text evidence="1 3">Belongs to the sulfotransferase 1 family.</text>
</comment>
<dbReference type="SUPFAM" id="SSF52540">
    <property type="entry name" value="P-loop containing nucleoside triphosphate hydrolases"/>
    <property type="match status" value="1"/>
</dbReference>
<name>H2ZX61_LATCH</name>
<dbReference type="OMA" id="NCKXPYG"/>
<dbReference type="eggNOG" id="KOG1584">
    <property type="taxonomic scope" value="Eukaryota"/>
</dbReference>
<dbReference type="Proteomes" id="UP000008672">
    <property type="component" value="Unassembled WGS sequence"/>
</dbReference>
<evidence type="ECO:0000259" key="4">
    <source>
        <dbReference type="Pfam" id="PF00685"/>
    </source>
</evidence>
<keyword evidence="2 3" id="KW-0808">Transferase</keyword>
<dbReference type="Bgee" id="ENSLACG00000001772">
    <property type="expression patterns" value="Expressed in pectoral fin and 3 other cell types or tissues"/>
</dbReference>
<dbReference type="EMBL" id="AFYH01249032">
    <property type="status" value="NOT_ANNOTATED_CDS"/>
    <property type="molecule type" value="Genomic_DNA"/>
</dbReference>
<dbReference type="EC" id="2.8.2.-" evidence="3"/>
<evidence type="ECO:0000256" key="2">
    <source>
        <dbReference type="ARBA" id="ARBA00022679"/>
    </source>
</evidence>
<accession>H2ZX61</accession>
<keyword evidence="6" id="KW-1185">Reference proteome</keyword>
<dbReference type="Ensembl" id="ENSLACT00000001996.1">
    <property type="protein sequence ID" value="ENSLACP00000001982.1"/>
    <property type="gene ID" value="ENSLACG00000001772.1"/>
</dbReference>
<organism evidence="5 6">
    <name type="scientific">Latimeria chalumnae</name>
    <name type="common">Coelacanth</name>
    <dbReference type="NCBI Taxonomy" id="7897"/>
    <lineage>
        <taxon>Eukaryota</taxon>
        <taxon>Metazoa</taxon>
        <taxon>Chordata</taxon>
        <taxon>Craniata</taxon>
        <taxon>Vertebrata</taxon>
        <taxon>Euteleostomi</taxon>
        <taxon>Coelacanthiformes</taxon>
        <taxon>Coelacanthidae</taxon>
        <taxon>Latimeria</taxon>
    </lineage>
</organism>
<dbReference type="InterPro" id="IPR027417">
    <property type="entry name" value="P-loop_NTPase"/>
</dbReference>
<dbReference type="InterPro" id="IPR000863">
    <property type="entry name" value="Sulfotransferase_dom"/>
</dbReference>
<dbReference type="STRING" id="7897.ENSLACP00000001982"/>